<dbReference type="Bgee" id="ENSELUG00000005861">
    <property type="expression patterns" value="Expressed in muscle tissue and 14 other cell types or tissues"/>
</dbReference>
<reference evidence="3" key="1">
    <citation type="journal article" date="2014" name="PLoS ONE">
        <title>The genome and linkage map of the northern pike (Esox lucius): conserved synteny revealed between the salmonid sister group and the Neoteleostei.</title>
        <authorList>
            <person name="Rondeau E.B."/>
            <person name="Minkley D.R."/>
            <person name="Leong J.S."/>
            <person name="Messmer A.M."/>
            <person name="Jantzen J.R."/>
            <person name="von Schalburg K.R."/>
            <person name="Lemon C."/>
            <person name="Bird N.H."/>
            <person name="Koop B.F."/>
        </authorList>
    </citation>
    <scope>NUCLEOTIDE SEQUENCE</scope>
</reference>
<dbReference type="OMA" id="DCMALYE"/>
<proteinExistence type="predicted"/>
<accession>A0A3P8XM44</accession>
<reference evidence="2" key="2">
    <citation type="submission" date="2020-02" db="EMBL/GenBank/DDBJ databases">
        <title>Esox lucius (northern pike) genome, fEsoLuc1, primary haplotype.</title>
        <authorList>
            <person name="Myers G."/>
            <person name="Karagic N."/>
            <person name="Meyer A."/>
            <person name="Pippel M."/>
            <person name="Reichard M."/>
            <person name="Winkler S."/>
            <person name="Tracey A."/>
            <person name="Sims Y."/>
            <person name="Howe K."/>
            <person name="Rhie A."/>
            <person name="Formenti G."/>
            <person name="Durbin R."/>
            <person name="Fedrigo O."/>
            <person name="Jarvis E.D."/>
        </authorList>
    </citation>
    <scope>NUCLEOTIDE SEQUENCE [LARGE SCALE GENOMIC DNA]</scope>
</reference>
<dbReference type="GeneTree" id="ENSGT00530000063975"/>
<sequence>MSHRTFEDVKDVILSAHKNTEAGDKVNFYNTWAENYDQDVSLLDYRAPSLAANCLSSSFDGDRDTAVVLDVACGTGLVAAQLKRRGFTHFVGVDGSKGMLRLASKTGLYQDLRQCMLGDESLPVQAGQFDVVIIVGALSDGQVPVSVIRELCQVTKPDLLQVIKVSSLTFGNSTLRLPPQSFYGIKVWRLARPLQDLNVLLLEVLLCCHGRVFCVIVMLEYPSTIHFQCPGSGKKVLTQDLTVHGPIHRPFDAVKLSCPLSREPGTPGSQKSF</sequence>
<dbReference type="Proteomes" id="UP000265140">
    <property type="component" value="Chromosome 7"/>
</dbReference>
<evidence type="ECO:0000313" key="3">
    <source>
        <dbReference type="Proteomes" id="UP000265140"/>
    </source>
</evidence>
<dbReference type="Ensembl" id="ENSELUT00000011832.3">
    <property type="protein sequence ID" value="ENSELUP00000004744.2"/>
    <property type="gene ID" value="ENSELUG00000005861.3"/>
</dbReference>
<organism evidence="2 3">
    <name type="scientific">Esox lucius</name>
    <name type="common">Northern pike</name>
    <dbReference type="NCBI Taxonomy" id="8010"/>
    <lineage>
        <taxon>Eukaryota</taxon>
        <taxon>Metazoa</taxon>
        <taxon>Chordata</taxon>
        <taxon>Craniata</taxon>
        <taxon>Vertebrata</taxon>
        <taxon>Euteleostomi</taxon>
        <taxon>Actinopterygii</taxon>
        <taxon>Neopterygii</taxon>
        <taxon>Teleostei</taxon>
        <taxon>Protacanthopterygii</taxon>
        <taxon>Esociformes</taxon>
        <taxon>Esocidae</taxon>
        <taxon>Esox</taxon>
    </lineage>
</organism>
<dbReference type="InterPro" id="IPR041698">
    <property type="entry name" value="Methyltransf_25"/>
</dbReference>
<reference evidence="2" key="3">
    <citation type="submission" date="2025-08" db="UniProtKB">
        <authorList>
            <consortium name="Ensembl"/>
        </authorList>
    </citation>
    <scope>IDENTIFICATION</scope>
</reference>
<reference evidence="2" key="4">
    <citation type="submission" date="2025-09" db="UniProtKB">
        <authorList>
            <consortium name="Ensembl"/>
        </authorList>
    </citation>
    <scope>IDENTIFICATION</scope>
</reference>
<dbReference type="CDD" id="cd02440">
    <property type="entry name" value="AdoMet_MTases"/>
    <property type="match status" value="1"/>
</dbReference>
<name>A0A3P8XM44_ESOLU</name>
<dbReference type="Pfam" id="PF13649">
    <property type="entry name" value="Methyltransf_25"/>
    <property type="match status" value="1"/>
</dbReference>
<feature type="domain" description="Methyltransferase" evidence="1">
    <location>
        <begin position="68"/>
        <end position="158"/>
    </location>
</feature>
<dbReference type="AlphaFoldDB" id="A0A3P8XM44"/>
<evidence type="ECO:0000259" key="1">
    <source>
        <dbReference type="Pfam" id="PF13649"/>
    </source>
</evidence>
<dbReference type="PANTHER" id="PTHR43591">
    <property type="entry name" value="METHYLTRANSFERASE"/>
    <property type="match status" value="1"/>
</dbReference>
<evidence type="ECO:0000313" key="2">
    <source>
        <dbReference type="Ensembl" id="ENSELUP00000004744.2"/>
    </source>
</evidence>
<dbReference type="InterPro" id="IPR029063">
    <property type="entry name" value="SAM-dependent_MTases_sf"/>
</dbReference>
<dbReference type="STRING" id="8010.ENSELUP00000004744"/>
<dbReference type="InParanoid" id="A0A3P8XM44"/>
<keyword evidence="3" id="KW-1185">Reference proteome</keyword>
<dbReference type="PANTHER" id="PTHR43591:SF101">
    <property type="entry name" value="METHYLTRANSFERASE-LIKE PROTEIN 27"/>
    <property type="match status" value="1"/>
</dbReference>
<dbReference type="Gene3D" id="3.40.50.150">
    <property type="entry name" value="Vaccinia Virus protein VP39"/>
    <property type="match status" value="1"/>
</dbReference>
<protein>
    <submittedName>
        <fullName evidence="2">Methyltransferase like 27</fullName>
    </submittedName>
</protein>
<dbReference type="SUPFAM" id="SSF53335">
    <property type="entry name" value="S-adenosyl-L-methionine-dependent methyltransferases"/>
    <property type="match status" value="1"/>
</dbReference>
<dbReference type="FunCoup" id="A0A3P8XM44">
    <property type="interactions" value="3"/>
</dbReference>